<evidence type="ECO:0000256" key="1">
    <source>
        <dbReference type="ARBA" id="ARBA00022490"/>
    </source>
</evidence>
<dbReference type="SUPFAM" id="SSF74942">
    <property type="entry name" value="YhbC-like, C-terminal domain"/>
    <property type="match status" value="1"/>
</dbReference>
<feature type="domain" description="Ribosome maturation factor RimP N-terminal" evidence="4">
    <location>
        <begin position="7"/>
        <end position="74"/>
    </location>
</feature>
<evidence type="ECO:0000256" key="3">
    <source>
        <dbReference type="HAMAP-Rule" id="MF_01077"/>
    </source>
</evidence>
<evidence type="ECO:0000256" key="2">
    <source>
        <dbReference type="ARBA" id="ARBA00022517"/>
    </source>
</evidence>
<dbReference type="PANTHER" id="PTHR33867">
    <property type="entry name" value="RIBOSOME MATURATION FACTOR RIMP"/>
    <property type="match status" value="1"/>
</dbReference>
<dbReference type="HAMAP" id="MF_01077">
    <property type="entry name" value="RimP"/>
    <property type="match status" value="1"/>
</dbReference>
<comment type="similarity">
    <text evidence="3">Belongs to the RimP family.</text>
</comment>
<sequence>MTLETLLETTLNGLGYELVDMSMSAKSGLLRIFIDKEGGITLDDCTAVSNHLSNWLAVENIAYEHLEVSSPGLDRPLKKPQDFRRFAGEKVQVKLRMAIAGQRRFSGVIRGASATQIELDVEGQTVMLDFANMDTARLVPSL</sequence>
<dbReference type="CDD" id="cd01734">
    <property type="entry name" value="YlxS_C"/>
    <property type="match status" value="1"/>
</dbReference>
<dbReference type="SUPFAM" id="SSF75420">
    <property type="entry name" value="YhbC-like, N-terminal domain"/>
    <property type="match status" value="1"/>
</dbReference>
<evidence type="ECO:0000259" key="4">
    <source>
        <dbReference type="Pfam" id="PF02576"/>
    </source>
</evidence>
<name>A0A512L5X8_9PROT</name>
<dbReference type="Gene3D" id="2.30.30.180">
    <property type="entry name" value="Ribosome maturation factor RimP, C-terminal domain"/>
    <property type="match status" value="1"/>
</dbReference>
<evidence type="ECO:0000313" key="6">
    <source>
        <dbReference type="EMBL" id="GEP29888.1"/>
    </source>
</evidence>
<dbReference type="InterPro" id="IPR036847">
    <property type="entry name" value="RimP_C_sf"/>
</dbReference>
<dbReference type="Pfam" id="PF02576">
    <property type="entry name" value="RimP_N"/>
    <property type="match status" value="1"/>
</dbReference>
<keyword evidence="7" id="KW-1185">Reference proteome</keyword>
<dbReference type="Proteomes" id="UP000321337">
    <property type="component" value="Unassembled WGS sequence"/>
</dbReference>
<dbReference type="GO" id="GO:0000028">
    <property type="term" value="P:ribosomal small subunit assembly"/>
    <property type="evidence" value="ECO:0007669"/>
    <property type="project" value="TreeGrafter"/>
</dbReference>
<evidence type="ECO:0000313" key="7">
    <source>
        <dbReference type="Proteomes" id="UP000321337"/>
    </source>
</evidence>
<proteinExistence type="inferred from homology"/>
<evidence type="ECO:0000259" key="5">
    <source>
        <dbReference type="Pfam" id="PF17384"/>
    </source>
</evidence>
<dbReference type="InterPro" id="IPR028998">
    <property type="entry name" value="RimP_C"/>
</dbReference>
<keyword evidence="2 3" id="KW-0690">Ribosome biogenesis</keyword>
<comment type="function">
    <text evidence="3">Required for maturation of 30S ribosomal subunits.</text>
</comment>
<dbReference type="InterPro" id="IPR035956">
    <property type="entry name" value="RimP_N_sf"/>
</dbReference>
<dbReference type="GO" id="GO:0006412">
    <property type="term" value="P:translation"/>
    <property type="evidence" value="ECO:0007669"/>
    <property type="project" value="TreeGrafter"/>
</dbReference>
<dbReference type="InterPro" id="IPR028989">
    <property type="entry name" value="RimP_N"/>
</dbReference>
<gene>
    <name evidence="3 6" type="primary">rimP</name>
    <name evidence="6" type="ORF">TPL01_10260</name>
</gene>
<dbReference type="NCBIfam" id="NF000929">
    <property type="entry name" value="PRK00092.2-1"/>
    <property type="match status" value="1"/>
</dbReference>
<dbReference type="InterPro" id="IPR003728">
    <property type="entry name" value="Ribosome_maturation_RimP"/>
</dbReference>
<dbReference type="PANTHER" id="PTHR33867:SF1">
    <property type="entry name" value="RIBOSOME MATURATION FACTOR RIMP"/>
    <property type="match status" value="1"/>
</dbReference>
<dbReference type="EMBL" id="BKAD01000009">
    <property type="protein sequence ID" value="GEP29888.1"/>
    <property type="molecule type" value="Genomic_DNA"/>
</dbReference>
<organism evidence="6 7">
    <name type="scientific">Sulfuriferula plumbiphila</name>
    <dbReference type="NCBI Taxonomy" id="171865"/>
    <lineage>
        <taxon>Bacteria</taxon>
        <taxon>Pseudomonadati</taxon>
        <taxon>Pseudomonadota</taxon>
        <taxon>Betaproteobacteria</taxon>
        <taxon>Nitrosomonadales</taxon>
        <taxon>Sulfuricellaceae</taxon>
        <taxon>Sulfuriferula</taxon>
    </lineage>
</organism>
<dbReference type="Gene3D" id="3.30.300.70">
    <property type="entry name" value="RimP-like superfamily, N-terminal"/>
    <property type="match status" value="1"/>
</dbReference>
<keyword evidence="1 3" id="KW-0963">Cytoplasm</keyword>
<accession>A0A512L5X8</accession>
<dbReference type="GO" id="GO:0005829">
    <property type="term" value="C:cytosol"/>
    <property type="evidence" value="ECO:0007669"/>
    <property type="project" value="TreeGrafter"/>
</dbReference>
<reference evidence="6 7" key="1">
    <citation type="submission" date="2019-07" db="EMBL/GenBank/DDBJ databases">
        <title>Whole genome shotgun sequence of Thiobacillus plumbophilus NBRC 107929.</title>
        <authorList>
            <person name="Hosoyama A."/>
            <person name="Uohara A."/>
            <person name="Ohji S."/>
            <person name="Ichikawa N."/>
        </authorList>
    </citation>
    <scope>NUCLEOTIDE SEQUENCE [LARGE SCALE GENOMIC DNA]</scope>
    <source>
        <strain evidence="6 7">NBRC 107929</strain>
    </source>
</reference>
<comment type="caution">
    <text evidence="6">The sequence shown here is derived from an EMBL/GenBank/DDBJ whole genome shotgun (WGS) entry which is preliminary data.</text>
</comment>
<comment type="subcellular location">
    <subcellularLocation>
        <location evidence="3">Cytoplasm</location>
    </subcellularLocation>
</comment>
<dbReference type="RefSeq" id="WP_147071448.1">
    <property type="nucleotide sequence ID" value="NZ_AP021884.1"/>
</dbReference>
<protein>
    <recommendedName>
        <fullName evidence="3">Ribosome maturation factor RimP</fullName>
    </recommendedName>
</protein>
<dbReference type="Pfam" id="PF17384">
    <property type="entry name" value="DUF150_C"/>
    <property type="match status" value="1"/>
</dbReference>
<dbReference type="AlphaFoldDB" id="A0A512L5X8"/>
<dbReference type="OrthoDB" id="9805006at2"/>
<feature type="domain" description="Ribosome maturation factor RimP C-terminal" evidence="5">
    <location>
        <begin position="77"/>
        <end position="140"/>
    </location>
</feature>